<dbReference type="Proteomes" id="UP000325211">
    <property type="component" value="Chromosome"/>
</dbReference>
<evidence type="ECO:0000313" key="2">
    <source>
        <dbReference type="Proteomes" id="UP000325211"/>
    </source>
</evidence>
<accession>A0A5P2CZT3</accession>
<evidence type="ECO:0008006" key="3">
    <source>
        <dbReference type="Google" id="ProtNLM"/>
    </source>
</evidence>
<dbReference type="OrthoDB" id="120749at2"/>
<evidence type="ECO:0000313" key="1">
    <source>
        <dbReference type="EMBL" id="QES48385.1"/>
    </source>
</evidence>
<name>A0A5P2CZT3_STRVZ</name>
<dbReference type="EMBL" id="CP029190">
    <property type="protein sequence ID" value="QES48385.1"/>
    <property type="molecule type" value="Genomic_DNA"/>
</dbReference>
<gene>
    <name evidence="1" type="ORF">DEJ50_11670</name>
</gene>
<proteinExistence type="predicted"/>
<sequence length="101" mass="11064">MRVMIRFHVDTPAGNEAIRSGRLPQMMNELMGELKPEAAYFGLHEGVRSGFIVCDLTDSSAMPALLEPLFFELNAEIEVQPVMNAEDLKKGLAAMKTGPNG</sequence>
<reference evidence="1 2" key="1">
    <citation type="submission" date="2018-05" db="EMBL/GenBank/DDBJ databases">
        <title>Streptomyces venezuelae.</title>
        <authorList>
            <person name="Kim W."/>
            <person name="Lee N."/>
            <person name="Cho B.-K."/>
        </authorList>
    </citation>
    <scope>NUCLEOTIDE SEQUENCE [LARGE SCALE GENOMIC DNA]</scope>
    <source>
        <strain evidence="1 2">ATCC 21782</strain>
    </source>
</reference>
<organism evidence="1 2">
    <name type="scientific">Streptomyces venezuelae</name>
    <dbReference type="NCBI Taxonomy" id="54571"/>
    <lineage>
        <taxon>Bacteria</taxon>
        <taxon>Bacillati</taxon>
        <taxon>Actinomycetota</taxon>
        <taxon>Actinomycetes</taxon>
        <taxon>Kitasatosporales</taxon>
        <taxon>Streptomycetaceae</taxon>
        <taxon>Streptomyces</taxon>
    </lineage>
</organism>
<dbReference type="RefSeq" id="WP_150207642.1">
    <property type="nucleotide sequence ID" value="NZ_CP029190.1"/>
</dbReference>
<dbReference type="AlphaFoldDB" id="A0A5P2CZT3"/>
<protein>
    <recommendedName>
        <fullName evidence="3">Muconolactone isomerase domain-containing protein</fullName>
    </recommendedName>
</protein>